<reference evidence="2" key="2">
    <citation type="submission" date="2020-09" db="EMBL/GenBank/DDBJ databases">
        <authorList>
            <person name="Sun Q."/>
            <person name="Ohkuma M."/>
        </authorList>
    </citation>
    <scope>NUCLEOTIDE SEQUENCE</scope>
    <source>
        <strain evidence="2">JCM 4714</strain>
    </source>
</reference>
<reference evidence="2" key="1">
    <citation type="journal article" date="2014" name="Int. J. Syst. Evol. Microbiol.">
        <title>Complete genome sequence of Corynebacterium casei LMG S-19264T (=DSM 44701T), isolated from a smear-ripened cheese.</title>
        <authorList>
            <consortium name="US DOE Joint Genome Institute (JGI-PGF)"/>
            <person name="Walter F."/>
            <person name="Albersmeier A."/>
            <person name="Kalinowski J."/>
            <person name="Ruckert C."/>
        </authorList>
    </citation>
    <scope>NUCLEOTIDE SEQUENCE</scope>
    <source>
        <strain evidence="2">JCM 4714</strain>
    </source>
</reference>
<gene>
    <name evidence="2" type="ORF">GCM10010339_63130</name>
</gene>
<comment type="caution">
    <text evidence="2">The sequence shown here is derived from an EMBL/GenBank/DDBJ whole genome shotgun (WGS) entry which is preliminary data.</text>
</comment>
<feature type="region of interest" description="Disordered" evidence="1">
    <location>
        <begin position="1"/>
        <end position="26"/>
    </location>
</feature>
<accession>A0A919D6Y0</accession>
<organism evidence="2 3">
    <name type="scientific">Streptomyces alanosinicus</name>
    <dbReference type="NCBI Taxonomy" id="68171"/>
    <lineage>
        <taxon>Bacteria</taxon>
        <taxon>Bacillati</taxon>
        <taxon>Actinomycetota</taxon>
        <taxon>Actinomycetes</taxon>
        <taxon>Kitasatosporales</taxon>
        <taxon>Streptomycetaceae</taxon>
        <taxon>Streptomyces</taxon>
    </lineage>
</organism>
<proteinExistence type="predicted"/>
<name>A0A919D6Y0_9ACTN</name>
<sequence length="605" mass="67334">MTTAHNEPPKGRAQVTIPDQDPSVTSSRVLPEVCVRVHVDGPAEPVIGMNGSPQTPADPFGVLWTRNVVAGSPLAEHVAEARRIPAAHTGTTRWSYDPQAAQRTLRDNPASLGARFEPWNRACSDMTEHACTLLTAINQARSRPGGSLIWPAPIEMSDDSAGAILARARTGANEGRTTKSHPWICTDPLWTEVMSEFGLTGVASLPSVAMGAWWMAHLANDYQDWRQDYLSMLDYTFYFEYNVDTATFGRRRAEQILRDLNRLWDMDGLSAELQVRRLHMTSSMAFFDTKRKHEAILRRRPTDGLTAWVHRDRDWWRDFKAQDSGAWAHFLSFVEGEAGRDDMMLTGVTNDWVDLGPDLRNDECNQSVLAMTRGSVTTAALLQCYERSVWMINAQFTTDGTVRPDRYAACMGTIGTCFWEMCNHRHDLWRYYALAVGACAEAAARDLYKACQLADCYTSDLEPREPADTTSLTVPRRLLSYEVVVAGDRHTGQVALHTAVCDAVDSGVLPLDIVIYAYVVPTLLRDGKIASSDFLSYMDSAYCANFATVVRSGHACAFSDLYCRAIASLVMEQWWCGMYFAIGLGSLIEAQPGKTAGDRAHEVER</sequence>
<evidence type="ECO:0000313" key="3">
    <source>
        <dbReference type="Proteomes" id="UP000655443"/>
    </source>
</evidence>
<evidence type="ECO:0000256" key="1">
    <source>
        <dbReference type="SAM" id="MobiDB-lite"/>
    </source>
</evidence>
<dbReference type="EMBL" id="BMVG01000020">
    <property type="protein sequence ID" value="GHE09730.1"/>
    <property type="molecule type" value="Genomic_DNA"/>
</dbReference>
<dbReference type="AlphaFoldDB" id="A0A919D6Y0"/>
<keyword evidence="3" id="KW-1185">Reference proteome</keyword>
<dbReference type="Proteomes" id="UP000655443">
    <property type="component" value="Unassembled WGS sequence"/>
</dbReference>
<protein>
    <submittedName>
        <fullName evidence="2">Uncharacterized protein</fullName>
    </submittedName>
</protein>
<evidence type="ECO:0000313" key="2">
    <source>
        <dbReference type="EMBL" id="GHE09730.1"/>
    </source>
</evidence>